<dbReference type="EMBL" id="JZEY01000054">
    <property type="protein sequence ID" value="KKB09193.1"/>
    <property type="molecule type" value="Genomic_DNA"/>
</dbReference>
<keyword evidence="1" id="KW-0812">Transmembrane</keyword>
<dbReference type="AlphaFoldDB" id="A0A0F5FK74"/>
<dbReference type="NCBIfam" id="TIGR04346">
    <property type="entry name" value="DotA_TraY"/>
    <property type="match status" value="1"/>
</dbReference>
<dbReference type="OrthoDB" id="5457650at2"/>
<accession>A0A0F5FK74</accession>
<evidence type="ECO:0000256" key="1">
    <source>
        <dbReference type="SAM" id="Phobius"/>
    </source>
</evidence>
<gene>
    <name evidence="2" type="ORF">VE26_04155</name>
</gene>
<name>A0A0F5FK74_9HYPH</name>
<dbReference type="STRING" id="429727.VE26_04155"/>
<keyword evidence="1" id="KW-0472">Membrane</keyword>
<dbReference type="RefSeq" id="WP_046103883.1">
    <property type="nucleotide sequence ID" value="NZ_JZEY01000054.1"/>
</dbReference>
<feature type="transmembrane region" description="Helical" evidence="1">
    <location>
        <begin position="459"/>
        <end position="480"/>
    </location>
</feature>
<comment type="caution">
    <text evidence="2">The sequence shown here is derived from an EMBL/GenBank/DDBJ whole genome shotgun (WGS) entry which is preliminary data.</text>
</comment>
<feature type="transmembrane region" description="Helical" evidence="1">
    <location>
        <begin position="561"/>
        <end position="586"/>
    </location>
</feature>
<feature type="transmembrane region" description="Helical" evidence="1">
    <location>
        <begin position="487"/>
        <end position="508"/>
    </location>
</feature>
<sequence>MLSALQSSGAESWSTQLAAQIFGPLFGAGATLLSNTIGYLNVAILVVGGLLFFYNVTAALLQTAHEGEVLGKRWNSLWGPIRVIVAVGLMMPVPNLGGYNTIQAGIGYVVRGSTALATLMWSSAVPALVTGDVQVIATSPSLPTPIIAEIWKISACTALANHQLAAVGSNSNVSLVEAEHSSGAIALVSAILGQETSTAGICGSIATPSAPMHLSEVDAALFLSAHKSALSTMMAKTDLLAAKVLAASFGRDGQAVDLAGDLRQAVIDANSALSPVFELVRSAGGGEGQERLRSYLQNQEGEGWLSAGSYYLVLARLNQEAASVLSARPSVLTPARYIYEQTGSTLDAAASGRRPGWFGSASAQNLRLNEEEILRIGGDMEGAFARAAASLSSFGFGLPDPALAAALTPSQGEGGSIWDALSAAVDEVGRKLTQQIALNFSPDAAGGDPLVGLVELGQLLVGAAASILAALALASAVPVVGGAVGAAMAVVGPLLLTMTVAGGAMAVLLPAMPFVLWVLAVFGYFVTVVIAIVAAPLWTLAHMQMDGEGIAPAAAQQGYRLLLRLFLTPPLMIVGFFAAMAVFRAVSTLIGTGIYYLLSSFSGHPVFWLAAIAVMTVLTVAIFLIVIERSFSLVTSLPAAVSEWIGGGSSSNDS</sequence>
<feature type="transmembrane region" description="Helical" evidence="1">
    <location>
        <begin position="606"/>
        <end position="627"/>
    </location>
</feature>
<keyword evidence="1" id="KW-1133">Transmembrane helix</keyword>
<reference evidence="2 3" key="1">
    <citation type="submission" date="2015-03" db="EMBL/GenBank/DDBJ databases">
        <authorList>
            <person name="Hassan Y."/>
            <person name="Lepp D."/>
            <person name="Li X.-Z."/>
            <person name="Zhou T."/>
        </authorList>
    </citation>
    <scope>NUCLEOTIDE SEQUENCE [LARGE SCALE GENOMIC DNA]</scope>
    <source>
        <strain evidence="2 3">IPL18</strain>
    </source>
</reference>
<organism evidence="2 3">
    <name type="scientific">Devosia chinhatensis</name>
    <dbReference type="NCBI Taxonomy" id="429727"/>
    <lineage>
        <taxon>Bacteria</taxon>
        <taxon>Pseudomonadati</taxon>
        <taxon>Pseudomonadota</taxon>
        <taxon>Alphaproteobacteria</taxon>
        <taxon>Hyphomicrobiales</taxon>
        <taxon>Devosiaceae</taxon>
        <taxon>Devosia</taxon>
    </lineage>
</organism>
<dbReference type="PATRIC" id="fig|429727.3.peg.864"/>
<evidence type="ECO:0008006" key="4">
    <source>
        <dbReference type="Google" id="ProtNLM"/>
    </source>
</evidence>
<dbReference type="InterPro" id="IPR027628">
    <property type="entry name" value="DotA_TraY"/>
</dbReference>
<proteinExistence type="predicted"/>
<feature type="transmembrane region" description="Helical" evidence="1">
    <location>
        <begin position="514"/>
        <end position="540"/>
    </location>
</feature>
<evidence type="ECO:0000313" key="2">
    <source>
        <dbReference type="EMBL" id="KKB09193.1"/>
    </source>
</evidence>
<feature type="transmembrane region" description="Helical" evidence="1">
    <location>
        <begin position="39"/>
        <end position="61"/>
    </location>
</feature>
<dbReference type="Proteomes" id="UP000033649">
    <property type="component" value="Unassembled WGS sequence"/>
</dbReference>
<feature type="transmembrane region" description="Helical" evidence="1">
    <location>
        <begin position="73"/>
        <end position="93"/>
    </location>
</feature>
<protein>
    <recommendedName>
        <fullName evidence="4">DotA/TraY family protein</fullName>
    </recommendedName>
</protein>
<keyword evidence="3" id="KW-1185">Reference proteome</keyword>
<evidence type="ECO:0000313" key="3">
    <source>
        <dbReference type="Proteomes" id="UP000033649"/>
    </source>
</evidence>